<name>U1G8K2_ENDPU</name>
<evidence type="ECO:0000313" key="1">
    <source>
        <dbReference type="EMBL" id="ERF73777.1"/>
    </source>
</evidence>
<dbReference type="Proteomes" id="UP000019373">
    <property type="component" value="Unassembled WGS sequence"/>
</dbReference>
<keyword evidence="2" id="KW-1185">Reference proteome</keyword>
<dbReference type="GeneID" id="19243423"/>
<accession>U1G8K2</accession>
<proteinExistence type="predicted"/>
<evidence type="ECO:0008006" key="3">
    <source>
        <dbReference type="Google" id="ProtNLM"/>
    </source>
</evidence>
<protein>
    <recommendedName>
        <fullName evidence="3">HNH nuclease domain-containing protein</fullName>
    </recommendedName>
</protein>
<dbReference type="EMBL" id="KE720925">
    <property type="protein sequence ID" value="ERF73777.1"/>
    <property type="molecule type" value="Genomic_DNA"/>
</dbReference>
<dbReference type="RefSeq" id="XP_007800585.1">
    <property type="nucleotide sequence ID" value="XM_007802394.1"/>
</dbReference>
<dbReference type="HOGENOM" id="CLU_1185006_0_0_1"/>
<reference evidence="2" key="1">
    <citation type="journal article" date="2014" name="BMC Genomics">
        <title>Genome characteristics reveal the impact of lichenization on lichen-forming fungus Endocarpon pusillum Hedwig (Verrucariales, Ascomycota).</title>
        <authorList>
            <person name="Wang Y.-Y."/>
            <person name="Liu B."/>
            <person name="Zhang X.-Y."/>
            <person name="Zhou Q.-M."/>
            <person name="Zhang T."/>
            <person name="Li H."/>
            <person name="Yu Y.-F."/>
            <person name="Zhang X.-L."/>
            <person name="Hao X.-Y."/>
            <person name="Wang M."/>
            <person name="Wang L."/>
            <person name="Wei J.-C."/>
        </authorList>
    </citation>
    <scope>NUCLEOTIDE SEQUENCE [LARGE SCALE GENOMIC DNA]</scope>
    <source>
        <strain evidence="2">Z07020 / HMAS-L-300199</strain>
    </source>
</reference>
<evidence type="ECO:0000313" key="2">
    <source>
        <dbReference type="Proteomes" id="UP000019373"/>
    </source>
</evidence>
<dbReference type="OrthoDB" id="2142759at2759"/>
<sequence length="234" mass="26182">MYQQMTLNTTLFPAKLQSPLFAHDGKSLVSGIAKEIKFHHPRYRAEAQTFLILPACDENDTIDHEIARAACAIIACNPNDGFFTTDEAGANRVTESQLPYREEGYFFQAPSSDQPYPVFPSFRRWYLPNPGQLPSPWNDCRIPLAPDRTVHRATDASSDILARDKTCRMTAFALGTETAHIVPKAEKEWMYSKGRTDDGGNDFCWHGSRYVCGWDGSEHAREGGKSLCGNGWAS</sequence>
<dbReference type="AlphaFoldDB" id="U1G8K2"/>
<gene>
    <name evidence="1" type="ORF">EPUS_08575</name>
</gene>
<organism evidence="1 2">
    <name type="scientific">Endocarpon pusillum (strain Z07020 / HMAS-L-300199)</name>
    <name type="common">Lichen-forming fungus</name>
    <dbReference type="NCBI Taxonomy" id="1263415"/>
    <lineage>
        <taxon>Eukaryota</taxon>
        <taxon>Fungi</taxon>
        <taxon>Dikarya</taxon>
        <taxon>Ascomycota</taxon>
        <taxon>Pezizomycotina</taxon>
        <taxon>Eurotiomycetes</taxon>
        <taxon>Chaetothyriomycetidae</taxon>
        <taxon>Verrucariales</taxon>
        <taxon>Verrucariaceae</taxon>
        <taxon>Endocarpon</taxon>
    </lineage>
</organism>